<comment type="caution">
    <text evidence="3">The sequence shown here is derived from an EMBL/GenBank/DDBJ whole genome shotgun (WGS) entry which is preliminary data.</text>
</comment>
<dbReference type="EMBL" id="RKST01000026">
    <property type="protein sequence ID" value="RUM95979.1"/>
    <property type="molecule type" value="Genomic_DNA"/>
</dbReference>
<dbReference type="InterPro" id="IPR006016">
    <property type="entry name" value="UspA"/>
</dbReference>
<comment type="similarity">
    <text evidence="1">Belongs to the universal stress protein A family.</text>
</comment>
<evidence type="ECO:0000313" key="3">
    <source>
        <dbReference type="EMBL" id="RUM95979.1"/>
    </source>
</evidence>
<reference evidence="3 4" key="1">
    <citation type="submission" date="2018-11" db="EMBL/GenBank/DDBJ databases">
        <title>Pseudaminobacter arsenicus sp. nov., an arsenic-resistant bacterium isolated from arsenic-rich aquifers.</title>
        <authorList>
            <person name="Mu Y."/>
        </authorList>
    </citation>
    <scope>NUCLEOTIDE SEQUENCE [LARGE SCALE GENOMIC DNA]</scope>
    <source>
        <strain evidence="3 4">CB3</strain>
    </source>
</reference>
<dbReference type="Pfam" id="PF00582">
    <property type="entry name" value="Usp"/>
    <property type="match status" value="1"/>
</dbReference>
<dbReference type="SUPFAM" id="SSF52402">
    <property type="entry name" value="Adenine nucleotide alpha hydrolases-like"/>
    <property type="match status" value="1"/>
</dbReference>
<dbReference type="PRINTS" id="PR01438">
    <property type="entry name" value="UNVRSLSTRESS"/>
</dbReference>
<gene>
    <name evidence="3" type="ORF">EET67_20110</name>
</gene>
<accession>A0A432V1C9</accession>
<evidence type="ECO:0000256" key="1">
    <source>
        <dbReference type="ARBA" id="ARBA00008791"/>
    </source>
</evidence>
<organism evidence="3 4">
    <name type="scientific">Borborobacter arsenicus</name>
    <dbReference type="NCBI Taxonomy" id="1851146"/>
    <lineage>
        <taxon>Bacteria</taxon>
        <taxon>Pseudomonadati</taxon>
        <taxon>Pseudomonadota</taxon>
        <taxon>Alphaproteobacteria</taxon>
        <taxon>Hyphomicrobiales</taxon>
        <taxon>Phyllobacteriaceae</taxon>
        <taxon>Borborobacter</taxon>
    </lineage>
</organism>
<dbReference type="Proteomes" id="UP000281647">
    <property type="component" value="Unassembled WGS sequence"/>
</dbReference>
<evidence type="ECO:0000313" key="4">
    <source>
        <dbReference type="Proteomes" id="UP000281647"/>
    </source>
</evidence>
<sequence length="278" mass="29358">MKFQAFVPFATYPEANADALAAHAAAVAAGIGVTIRAVAINADIPDVSNALSKLLLDTPKLIRQAEAASRQQGRHLLALVKEKSDLAGVDLTTAVVNAPIAALGEAAALDARYSDLSLVGWEAGNTTSRAIAEAVIFGSGRPAILLPELWEPSPFDHVAIAWDGSRVAARAVADARLFLERATRILVLTVLDEKPLKEKAAGERLATALRERGLNAEAFEIMAQDCPIAETLQQTTIEKGGQLLVMGGYGHSRLRDFVLGGATQGVLSDLLMPVLLSH</sequence>
<name>A0A432V1C9_9HYPH</name>
<protein>
    <submittedName>
        <fullName evidence="3">Universal stress protein</fullName>
    </submittedName>
</protein>
<proteinExistence type="inferred from homology"/>
<feature type="domain" description="UspA" evidence="2">
    <location>
        <begin position="155"/>
        <end position="276"/>
    </location>
</feature>
<keyword evidence="4" id="KW-1185">Reference proteome</keyword>
<dbReference type="Gene3D" id="3.40.50.12370">
    <property type="match status" value="1"/>
</dbReference>
<dbReference type="RefSeq" id="WP_128625406.1">
    <property type="nucleotide sequence ID" value="NZ_ML133513.1"/>
</dbReference>
<evidence type="ECO:0000259" key="2">
    <source>
        <dbReference type="Pfam" id="PF00582"/>
    </source>
</evidence>
<dbReference type="AlphaFoldDB" id="A0A432V1C9"/>
<dbReference type="InterPro" id="IPR006015">
    <property type="entry name" value="Universal_stress_UspA"/>
</dbReference>
<dbReference type="CDD" id="cd00293">
    <property type="entry name" value="USP-like"/>
    <property type="match status" value="1"/>
</dbReference>
<dbReference type="OrthoDB" id="9804721at2"/>